<dbReference type="GO" id="GO:0016020">
    <property type="term" value="C:membrane"/>
    <property type="evidence" value="ECO:0007669"/>
    <property type="project" value="UniProtKB-SubCell"/>
</dbReference>
<dbReference type="InterPro" id="IPR010651">
    <property type="entry name" value="Sugar_transport"/>
</dbReference>
<organism evidence="7 8">
    <name type="scientific">Pelagomonas calceolata</name>
    <dbReference type="NCBI Taxonomy" id="35677"/>
    <lineage>
        <taxon>Eukaryota</taxon>
        <taxon>Sar</taxon>
        <taxon>Stramenopiles</taxon>
        <taxon>Ochrophyta</taxon>
        <taxon>Pelagophyceae</taxon>
        <taxon>Pelagomonadales</taxon>
        <taxon>Pelagomonadaceae</taxon>
        <taxon>Pelagomonas</taxon>
    </lineage>
</organism>
<evidence type="ECO:0000313" key="8">
    <source>
        <dbReference type="Proteomes" id="UP000789595"/>
    </source>
</evidence>
<dbReference type="GO" id="GO:0015144">
    <property type="term" value="F:carbohydrate transmembrane transporter activity"/>
    <property type="evidence" value="ECO:0007669"/>
    <property type="project" value="InterPro"/>
</dbReference>
<feature type="signal peptide" evidence="6">
    <location>
        <begin position="1"/>
        <end position="25"/>
    </location>
</feature>
<feature type="transmembrane region" description="Helical" evidence="5">
    <location>
        <begin position="35"/>
        <end position="55"/>
    </location>
</feature>
<feature type="transmembrane region" description="Helical" evidence="5">
    <location>
        <begin position="260"/>
        <end position="283"/>
    </location>
</feature>
<keyword evidence="4 5" id="KW-0472">Membrane</keyword>
<evidence type="ECO:0000256" key="2">
    <source>
        <dbReference type="ARBA" id="ARBA00022692"/>
    </source>
</evidence>
<comment type="subcellular location">
    <subcellularLocation>
        <location evidence="1">Membrane</location>
        <topology evidence="1">Multi-pass membrane protein</topology>
    </subcellularLocation>
</comment>
<dbReference type="PANTHER" id="PTHR16119:SF17">
    <property type="entry name" value="TRANSMEMBRANE PROTEIN 144"/>
    <property type="match status" value="1"/>
</dbReference>
<evidence type="ECO:0000256" key="5">
    <source>
        <dbReference type="SAM" id="Phobius"/>
    </source>
</evidence>
<comment type="caution">
    <text evidence="7">The sequence shown here is derived from an EMBL/GenBank/DDBJ whole genome shotgun (WGS) entry which is preliminary data.</text>
</comment>
<dbReference type="AlphaFoldDB" id="A0A8J2SLC2"/>
<evidence type="ECO:0000256" key="3">
    <source>
        <dbReference type="ARBA" id="ARBA00022989"/>
    </source>
</evidence>
<keyword evidence="3 5" id="KW-1133">Transmembrane helix</keyword>
<evidence type="ECO:0000256" key="1">
    <source>
        <dbReference type="ARBA" id="ARBA00004141"/>
    </source>
</evidence>
<name>A0A8J2SLC2_9STRA</name>
<reference evidence="7" key="1">
    <citation type="submission" date="2021-11" db="EMBL/GenBank/DDBJ databases">
        <authorList>
            <consortium name="Genoscope - CEA"/>
            <person name="William W."/>
        </authorList>
    </citation>
    <scope>NUCLEOTIDE SEQUENCE</scope>
</reference>
<feature type="transmembrane region" description="Helical" evidence="5">
    <location>
        <begin position="123"/>
        <end position="143"/>
    </location>
</feature>
<gene>
    <name evidence="7" type="ORF">PECAL_2P16380</name>
</gene>
<protein>
    <recommendedName>
        <fullName evidence="9">EamA domain-containing protein</fullName>
    </recommendedName>
</protein>
<evidence type="ECO:0000313" key="7">
    <source>
        <dbReference type="EMBL" id="CAH0368569.1"/>
    </source>
</evidence>
<accession>A0A8J2SLC2</accession>
<keyword evidence="2 5" id="KW-0812">Transmembrane</keyword>
<sequence>MNSSIAGWLLCLTALCLWGSIGTLAKASAVQWSLFFKAYSVGVGASAMVLAVAAAPEVRAIGGHRGAAFYGIFGGLCGCGGSMCFLSSIEMVGVTLSYPVVMGIEMTLGTFLLYLLDRDALNVGPLLGALLCVLGAVALDALAQLRLADNEPRGAPPEEDGLLGASALKRGRSLGKVEFLPEGDDDELDYVFDSDHSDDACVPIERLVDALSPTKTKNQWDDKPQGARRGVRRAVAAGVLLSFWPAGEALAVDAGATVPAFMVVLGLSHLLFCLVLLPVRAAYLRRSGSKQPPSVGICSAAWGYGFVAGAAWFCGAVLVFIAGEDIGVTVAVSVARCSPTVAALWGLFYWGEAEHASPRALAYIGAMLCLYGAAIVLIARSSAA</sequence>
<feature type="transmembrane region" description="Helical" evidence="5">
    <location>
        <begin position="295"/>
        <end position="322"/>
    </location>
</feature>
<feature type="transmembrane region" description="Helical" evidence="5">
    <location>
        <begin position="67"/>
        <end position="89"/>
    </location>
</feature>
<keyword evidence="6" id="KW-0732">Signal</keyword>
<proteinExistence type="predicted"/>
<dbReference type="EMBL" id="CAKKNE010000002">
    <property type="protein sequence ID" value="CAH0368569.1"/>
    <property type="molecule type" value="Genomic_DNA"/>
</dbReference>
<feature type="chain" id="PRO_5035162053" description="EamA domain-containing protein" evidence="6">
    <location>
        <begin position="26"/>
        <end position="384"/>
    </location>
</feature>
<evidence type="ECO:0000256" key="4">
    <source>
        <dbReference type="ARBA" id="ARBA00023136"/>
    </source>
</evidence>
<evidence type="ECO:0000256" key="6">
    <source>
        <dbReference type="SAM" id="SignalP"/>
    </source>
</evidence>
<feature type="transmembrane region" description="Helical" evidence="5">
    <location>
        <begin position="360"/>
        <end position="379"/>
    </location>
</feature>
<evidence type="ECO:0008006" key="9">
    <source>
        <dbReference type="Google" id="ProtNLM"/>
    </source>
</evidence>
<feature type="transmembrane region" description="Helical" evidence="5">
    <location>
        <begin position="328"/>
        <end position="348"/>
    </location>
</feature>
<feature type="transmembrane region" description="Helical" evidence="5">
    <location>
        <begin position="95"/>
        <end position="116"/>
    </location>
</feature>
<dbReference type="PANTHER" id="PTHR16119">
    <property type="entry name" value="TRANSMEMBRANE PROTEIN 144"/>
    <property type="match status" value="1"/>
</dbReference>
<keyword evidence="8" id="KW-1185">Reference proteome</keyword>
<dbReference type="Proteomes" id="UP000789595">
    <property type="component" value="Unassembled WGS sequence"/>
</dbReference>